<dbReference type="Pfam" id="PF01419">
    <property type="entry name" value="Jacalin"/>
    <property type="match status" value="1"/>
</dbReference>
<comment type="caution">
    <text evidence="3">The sequence shown here is derived from an EMBL/GenBank/DDBJ whole genome shotgun (WGS) entry which is preliminary data.</text>
</comment>
<proteinExistence type="predicted"/>
<evidence type="ECO:0000256" key="1">
    <source>
        <dbReference type="SAM" id="MobiDB-lite"/>
    </source>
</evidence>
<reference evidence="3" key="1">
    <citation type="submission" date="2023-04" db="EMBL/GenBank/DDBJ databases">
        <title>Phytophthora lilii NBRC 32176.</title>
        <authorList>
            <person name="Ichikawa N."/>
            <person name="Sato H."/>
            <person name="Tonouchi N."/>
        </authorList>
    </citation>
    <scope>NUCLEOTIDE SEQUENCE</scope>
    <source>
        <strain evidence="3">NBRC 32176</strain>
    </source>
</reference>
<feature type="region of interest" description="Disordered" evidence="1">
    <location>
        <begin position="60"/>
        <end position="86"/>
    </location>
</feature>
<dbReference type="EMBL" id="BSXW01000264">
    <property type="protein sequence ID" value="GMF16924.1"/>
    <property type="molecule type" value="Genomic_DNA"/>
</dbReference>
<feature type="compositionally biased region" description="Polar residues" evidence="1">
    <location>
        <begin position="1"/>
        <end position="10"/>
    </location>
</feature>
<evidence type="ECO:0000313" key="4">
    <source>
        <dbReference type="Proteomes" id="UP001165083"/>
    </source>
</evidence>
<dbReference type="Proteomes" id="UP001165083">
    <property type="component" value="Unassembled WGS sequence"/>
</dbReference>
<feature type="domain" description="Jacalin-type lectin" evidence="2">
    <location>
        <begin position="1"/>
        <end position="102"/>
    </location>
</feature>
<protein>
    <submittedName>
        <fullName evidence="3">Unnamed protein product</fullName>
    </submittedName>
</protein>
<keyword evidence="4" id="KW-1185">Reference proteome</keyword>
<dbReference type="InterPro" id="IPR036404">
    <property type="entry name" value="Jacalin-like_lectin_dom_sf"/>
</dbReference>
<gene>
    <name evidence="3" type="ORF">Plil01_000611300</name>
</gene>
<name>A0A9W6TPQ4_9STRA</name>
<dbReference type="InterPro" id="IPR001229">
    <property type="entry name" value="Jacalin-like_lectin_dom"/>
</dbReference>
<dbReference type="SUPFAM" id="SSF51101">
    <property type="entry name" value="Mannose-binding lectins"/>
    <property type="match status" value="1"/>
</dbReference>
<evidence type="ECO:0000259" key="2">
    <source>
        <dbReference type="PROSITE" id="PS51752"/>
    </source>
</evidence>
<dbReference type="Gene3D" id="2.100.10.30">
    <property type="entry name" value="Jacalin-like lectin domain"/>
    <property type="match status" value="1"/>
</dbReference>
<feature type="region of interest" description="Disordered" evidence="1">
    <location>
        <begin position="1"/>
        <end position="24"/>
    </location>
</feature>
<dbReference type="AlphaFoldDB" id="A0A9W6TPQ4"/>
<evidence type="ECO:0000313" key="3">
    <source>
        <dbReference type="EMBL" id="GMF16924.1"/>
    </source>
</evidence>
<sequence length="104" mass="11129">MEVTSPSGKKTSMYHGGNGGTPNTLPLRAGEYILSVAAQWGSESGHTRNKHLEFRSSEVRVISGGSPTKNVGRDDTPGGRQLGGFYGSSGNELDSIGFYWRPIK</sequence>
<accession>A0A9W6TPQ4</accession>
<dbReference type="OrthoDB" id="107403at2759"/>
<organism evidence="3 4">
    <name type="scientific">Phytophthora lilii</name>
    <dbReference type="NCBI Taxonomy" id="2077276"/>
    <lineage>
        <taxon>Eukaryota</taxon>
        <taxon>Sar</taxon>
        <taxon>Stramenopiles</taxon>
        <taxon>Oomycota</taxon>
        <taxon>Peronosporomycetes</taxon>
        <taxon>Peronosporales</taxon>
        <taxon>Peronosporaceae</taxon>
        <taxon>Phytophthora</taxon>
    </lineage>
</organism>
<dbReference type="PROSITE" id="PS51752">
    <property type="entry name" value="JACALIN_LECTIN"/>
    <property type="match status" value="1"/>
</dbReference>